<dbReference type="InterPro" id="IPR025877">
    <property type="entry name" value="MobA-like_NTP_Trfase"/>
</dbReference>
<evidence type="ECO:0000256" key="7">
    <source>
        <dbReference type="ARBA" id="ARBA00023150"/>
    </source>
</evidence>
<dbReference type="Pfam" id="PF12804">
    <property type="entry name" value="NTP_transf_3"/>
    <property type="match status" value="1"/>
</dbReference>
<dbReference type="CDD" id="cd02503">
    <property type="entry name" value="MobA"/>
    <property type="match status" value="1"/>
</dbReference>
<protein>
    <recommendedName>
        <fullName evidence="8">Molybdenum cofactor guanylyltransferase</fullName>
        <shortName evidence="8">MoCo guanylyltransferase</shortName>
        <ecNumber evidence="8">2.7.7.77</ecNumber>
    </recommendedName>
    <alternativeName>
        <fullName evidence="8">GTP:molybdopterin guanylyltransferase</fullName>
    </alternativeName>
    <alternativeName>
        <fullName evidence="8">Mo-MPT guanylyltransferase</fullName>
    </alternativeName>
    <alternativeName>
        <fullName evidence="8">Molybdopterin guanylyltransferase</fullName>
    </alternativeName>
    <alternativeName>
        <fullName evidence="8">Molybdopterin-guanine dinucleotide synthase</fullName>
        <shortName evidence="8">MGD synthase</shortName>
    </alternativeName>
</protein>
<keyword evidence="5 8" id="KW-0460">Magnesium</keyword>
<dbReference type="HAMAP" id="MF_00316">
    <property type="entry name" value="MobA"/>
    <property type="match status" value="1"/>
</dbReference>
<comment type="similarity">
    <text evidence="8">Belongs to the MobA family.</text>
</comment>
<dbReference type="SUPFAM" id="SSF53448">
    <property type="entry name" value="Nucleotide-diphospho-sugar transferases"/>
    <property type="match status" value="1"/>
</dbReference>
<dbReference type="InterPro" id="IPR013482">
    <property type="entry name" value="Molybde_CF_guanTrfase"/>
</dbReference>
<dbReference type="PANTHER" id="PTHR19136">
    <property type="entry name" value="MOLYBDENUM COFACTOR GUANYLYLTRANSFERASE"/>
    <property type="match status" value="1"/>
</dbReference>
<feature type="binding site" evidence="8">
    <location>
        <position position="77"/>
    </location>
    <ligand>
        <name>GTP</name>
        <dbReference type="ChEBI" id="CHEBI:37565"/>
    </ligand>
</feature>
<dbReference type="GO" id="GO:0005525">
    <property type="term" value="F:GTP binding"/>
    <property type="evidence" value="ECO:0007669"/>
    <property type="project" value="UniProtKB-UniRule"/>
</dbReference>
<keyword evidence="6 8" id="KW-0342">GTP-binding</keyword>
<dbReference type="EC" id="2.7.7.77" evidence="8"/>
<comment type="caution">
    <text evidence="10">The sequence shown here is derived from an EMBL/GenBank/DDBJ whole genome shotgun (WGS) entry which is preliminary data.</text>
</comment>
<dbReference type="NCBIfam" id="TIGR02665">
    <property type="entry name" value="molyb_mobA"/>
    <property type="match status" value="1"/>
</dbReference>
<keyword evidence="10" id="KW-0548">Nucleotidyltransferase</keyword>
<dbReference type="InterPro" id="IPR029044">
    <property type="entry name" value="Nucleotide-diphossugar_trans"/>
</dbReference>
<dbReference type="Proteomes" id="UP000234190">
    <property type="component" value="Unassembled WGS sequence"/>
</dbReference>
<organism evidence="10 11">
    <name type="scientific">Pollutimonas subterranea</name>
    <dbReference type="NCBI Taxonomy" id="2045210"/>
    <lineage>
        <taxon>Bacteria</taxon>
        <taxon>Pseudomonadati</taxon>
        <taxon>Pseudomonadota</taxon>
        <taxon>Betaproteobacteria</taxon>
        <taxon>Burkholderiales</taxon>
        <taxon>Alcaligenaceae</taxon>
        <taxon>Pollutimonas</taxon>
    </lineage>
</organism>
<keyword evidence="1 8" id="KW-0963">Cytoplasm</keyword>
<keyword evidence="3 8" id="KW-0479">Metal-binding</keyword>
<comment type="domain">
    <text evidence="8">The N-terminal domain determines nucleotide recognition and specific binding, while the C-terminal domain determines the specific binding to the target protein.</text>
</comment>
<feature type="binding site" evidence="8">
    <location>
        <position position="32"/>
    </location>
    <ligand>
        <name>GTP</name>
        <dbReference type="ChEBI" id="CHEBI:37565"/>
    </ligand>
</feature>
<evidence type="ECO:0000259" key="9">
    <source>
        <dbReference type="Pfam" id="PF12804"/>
    </source>
</evidence>
<keyword evidence="4 8" id="KW-0547">Nucleotide-binding</keyword>
<sequence>MIGRDSLTGLVLAGGLGRRMQGAAGHDGEVEKGLLVLNGLPLVDHAQRFLARHAGKILISANTHRDAYENYGTVVPDEPQLGDYSGPLAGVASALACSTTPWMVVMPVDVTGLPENLVPRLLEAVSDDGAHIAYARTRNSVHPLCMVLHRTSRQGLCEFLLAGERKVQLWQRQNGAAAVLFDDADHAFFNINTPQDLLQARGGLRG</sequence>
<comment type="cofactor">
    <cofactor evidence="8">
        <name>Mg(2+)</name>
        <dbReference type="ChEBI" id="CHEBI:18420"/>
    </cofactor>
</comment>
<evidence type="ECO:0000256" key="3">
    <source>
        <dbReference type="ARBA" id="ARBA00022723"/>
    </source>
</evidence>
<comment type="subunit">
    <text evidence="8">Monomer.</text>
</comment>
<dbReference type="EMBL" id="PDNW01000007">
    <property type="protein sequence ID" value="PLC50053.1"/>
    <property type="molecule type" value="Genomic_DNA"/>
</dbReference>
<dbReference type="PANTHER" id="PTHR19136:SF81">
    <property type="entry name" value="MOLYBDENUM COFACTOR GUANYLYLTRANSFERASE"/>
    <property type="match status" value="1"/>
</dbReference>
<dbReference type="Gene3D" id="3.90.550.10">
    <property type="entry name" value="Spore Coat Polysaccharide Biosynthesis Protein SpsA, Chain A"/>
    <property type="match status" value="1"/>
</dbReference>
<evidence type="ECO:0000256" key="2">
    <source>
        <dbReference type="ARBA" id="ARBA00022679"/>
    </source>
</evidence>
<name>A0A2N4U4X4_9BURK</name>
<evidence type="ECO:0000256" key="5">
    <source>
        <dbReference type="ARBA" id="ARBA00022842"/>
    </source>
</evidence>
<evidence type="ECO:0000313" key="10">
    <source>
        <dbReference type="EMBL" id="PLC50053.1"/>
    </source>
</evidence>
<feature type="domain" description="MobA-like NTP transferase" evidence="9">
    <location>
        <begin position="9"/>
        <end position="166"/>
    </location>
</feature>
<dbReference type="GO" id="GO:0005737">
    <property type="term" value="C:cytoplasm"/>
    <property type="evidence" value="ECO:0007669"/>
    <property type="project" value="UniProtKB-SubCell"/>
</dbReference>
<feature type="binding site" evidence="8">
    <location>
        <position position="109"/>
    </location>
    <ligand>
        <name>Mg(2+)</name>
        <dbReference type="ChEBI" id="CHEBI:18420"/>
    </ligand>
</feature>
<evidence type="ECO:0000313" key="11">
    <source>
        <dbReference type="Proteomes" id="UP000234190"/>
    </source>
</evidence>
<proteinExistence type="inferred from homology"/>
<reference evidence="10 11" key="1">
    <citation type="submission" date="2017-10" db="EMBL/GenBank/DDBJ databases">
        <title>Two draft genome sequences of Pusillimonas sp. strains isolated from a nitrate- and radionuclide-contaminated groundwater in Russia.</title>
        <authorList>
            <person name="Grouzdev D.S."/>
            <person name="Tourova T.P."/>
            <person name="Goeva M.A."/>
            <person name="Babich T.L."/>
            <person name="Sokolova D.S."/>
            <person name="Abdullin R."/>
            <person name="Poltaraus A.B."/>
            <person name="Toshchakov S.V."/>
            <person name="Nazina T.N."/>
        </authorList>
    </citation>
    <scope>NUCLEOTIDE SEQUENCE [LARGE SCALE GENOMIC DNA]</scope>
    <source>
        <strain evidence="10 11">JR1/69-3-13</strain>
    </source>
</reference>
<comment type="subcellular location">
    <subcellularLocation>
        <location evidence="8">Cytoplasm</location>
    </subcellularLocation>
</comment>
<comment type="catalytic activity">
    <reaction evidence="8">
        <text>Mo-molybdopterin + GTP + H(+) = Mo-molybdopterin guanine dinucleotide + diphosphate</text>
        <dbReference type="Rhea" id="RHEA:34243"/>
        <dbReference type="ChEBI" id="CHEBI:15378"/>
        <dbReference type="ChEBI" id="CHEBI:33019"/>
        <dbReference type="ChEBI" id="CHEBI:37565"/>
        <dbReference type="ChEBI" id="CHEBI:71302"/>
        <dbReference type="ChEBI" id="CHEBI:71310"/>
        <dbReference type="EC" id="2.7.7.77"/>
    </reaction>
</comment>
<comment type="function">
    <text evidence="8">Transfers a GMP moiety from GTP to Mo-molybdopterin (Mo-MPT) cofactor (Moco or molybdenum cofactor) to form Mo-molybdopterin guanine dinucleotide (Mo-MGD) cofactor.</text>
</comment>
<keyword evidence="11" id="KW-1185">Reference proteome</keyword>
<feature type="binding site" evidence="8">
    <location>
        <position position="109"/>
    </location>
    <ligand>
        <name>GTP</name>
        <dbReference type="ChEBI" id="CHEBI:37565"/>
    </ligand>
</feature>
<gene>
    <name evidence="8 10" type="primary">mobA</name>
    <name evidence="10" type="ORF">CR159_10530</name>
</gene>
<dbReference type="OrthoDB" id="9788394at2"/>
<evidence type="ECO:0000256" key="1">
    <source>
        <dbReference type="ARBA" id="ARBA00022490"/>
    </source>
</evidence>
<evidence type="ECO:0000256" key="8">
    <source>
        <dbReference type="HAMAP-Rule" id="MF_00316"/>
    </source>
</evidence>
<evidence type="ECO:0000256" key="6">
    <source>
        <dbReference type="ARBA" id="ARBA00023134"/>
    </source>
</evidence>
<comment type="caution">
    <text evidence="8">Lacks conserved residue(s) required for the propagation of feature annotation.</text>
</comment>
<accession>A0A2N4U4X4</accession>
<keyword evidence="2 8" id="KW-0808">Transferase</keyword>
<dbReference type="GO" id="GO:0061603">
    <property type="term" value="F:molybdenum cofactor guanylyltransferase activity"/>
    <property type="evidence" value="ECO:0007669"/>
    <property type="project" value="UniProtKB-EC"/>
</dbReference>
<feature type="binding site" evidence="8">
    <location>
        <begin position="12"/>
        <end position="14"/>
    </location>
    <ligand>
        <name>GTP</name>
        <dbReference type="ChEBI" id="CHEBI:37565"/>
    </ligand>
</feature>
<evidence type="ECO:0000256" key="4">
    <source>
        <dbReference type="ARBA" id="ARBA00022741"/>
    </source>
</evidence>
<dbReference type="AlphaFoldDB" id="A0A2N4U4X4"/>
<dbReference type="RefSeq" id="WP_102073907.1">
    <property type="nucleotide sequence ID" value="NZ_PDNW01000007.1"/>
</dbReference>
<dbReference type="GO" id="GO:0046872">
    <property type="term" value="F:metal ion binding"/>
    <property type="evidence" value="ECO:0007669"/>
    <property type="project" value="UniProtKB-KW"/>
</dbReference>
<dbReference type="GO" id="GO:1902758">
    <property type="term" value="P:bis(molybdopterin guanine dinucleotide)molybdenum biosynthetic process"/>
    <property type="evidence" value="ECO:0007669"/>
    <property type="project" value="TreeGrafter"/>
</dbReference>
<keyword evidence="7 8" id="KW-0501">Molybdenum cofactor biosynthesis</keyword>